<accession>A0A1I5C121</accession>
<dbReference type="Proteomes" id="UP000198806">
    <property type="component" value="Unassembled WGS sequence"/>
</dbReference>
<dbReference type="Gene3D" id="3.30.70.100">
    <property type="match status" value="1"/>
</dbReference>
<dbReference type="SMART" id="SM00886">
    <property type="entry name" value="Dabb"/>
    <property type="match status" value="1"/>
</dbReference>
<feature type="domain" description="Stress-response A/B barrel" evidence="1">
    <location>
        <begin position="2"/>
        <end position="94"/>
    </location>
</feature>
<protein>
    <submittedName>
        <fullName evidence="2">Stress responsive A/B Barrel Domain</fullName>
    </submittedName>
</protein>
<dbReference type="PANTHER" id="PTHR37832">
    <property type="entry name" value="BLL2683 PROTEIN"/>
    <property type="match status" value="1"/>
</dbReference>
<dbReference type="RefSeq" id="WP_091683875.1">
    <property type="nucleotide sequence ID" value="NZ_BAABFM010000017.1"/>
</dbReference>
<dbReference type="SUPFAM" id="SSF54909">
    <property type="entry name" value="Dimeric alpha+beta barrel"/>
    <property type="match status" value="1"/>
</dbReference>
<proteinExistence type="predicted"/>
<organism evidence="2 3">
    <name type="scientific">Anaerocolumna aminovalerica</name>
    <dbReference type="NCBI Taxonomy" id="1527"/>
    <lineage>
        <taxon>Bacteria</taxon>
        <taxon>Bacillati</taxon>
        <taxon>Bacillota</taxon>
        <taxon>Clostridia</taxon>
        <taxon>Lachnospirales</taxon>
        <taxon>Lachnospiraceae</taxon>
        <taxon>Anaerocolumna</taxon>
    </lineage>
</organism>
<dbReference type="InterPro" id="IPR013097">
    <property type="entry name" value="Dabb"/>
</dbReference>
<keyword evidence="3" id="KW-1185">Reference proteome</keyword>
<dbReference type="PROSITE" id="PS51502">
    <property type="entry name" value="S_R_A_B_BARREL"/>
    <property type="match status" value="1"/>
</dbReference>
<gene>
    <name evidence="2" type="ORF">SAMN04489757_10257</name>
</gene>
<evidence type="ECO:0000313" key="2">
    <source>
        <dbReference type="EMBL" id="SFN80678.1"/>
    </source>
</evidence>
<reference evidence="2 3" key="1">
    <citation type="submission" date="2016-10" db="EMBL/GenBank/DDBJ databases">
        <authorList>
            <person name="de Groot N.N."/>
        </authorList>
    </citation>
    <scope>NUCLEOTIDE SEQUENCE [LARGE SCALE GENOMIC DNA]</scope>
    <source>
        <strain evidence="2 3">DSM 1283</strain>
    </source>
</reference>
<dbReference type="OrthoDB" id="9808130at2"/>
<dbReference type="STRING" id="1527.SAMN04489757_10257"/>
<dbReference type="PANTHER" id="PTHR37832:SF1">
    <property type="entry name" value="STRESS-RESPONSE A_B BARREL DOMAIN-CONTAINING PROTEIN"/>
    <property type="match status" value="1"/>
</dbReference>
<dbReference type="InterPro" id="IPR011008">
    <property type="entry name" value="Dimeric_a/b-barrel"/>
</dbReference>
<evidence type="ECO:0000313" key="3">
    <source>
        <dbReference type="Proteomes" id="UP000198806"/>
    </source>
</evidence>
<dbReference type="Pfam" id="PF07876">
    <property type="entry name" value="Dabb"/>
    <property type="match status" value="1"/>
</dbReference>
<sequence length="97" mass="11649">MLKYIVLFKFRDPEECLTTVIEKIHSMEGVIPEILSMETGKDIWHNEQRSYDLALICTFKDMEAFEVYDKHPYHEKMREYIYAHRLDGKTVIYEVEG</sequence>
<dbReference type="EMBL" id="FOWD01000002">
    <property type="protein sequence ID" value="SFN80678.1"/>
    <property type="molecule type" value="Genomic_DNA"/>
</dbReference>
<dbReference type="AlphaFoldDB" id="A0A1I5C121"/>
<name>A0A1I5C121_9FIRM</name>
<evidence type="ECO:0000259" key="1">
    <source>
        <dbReference type="PROSITE" id="PS51502"/>
    </source>
</evidence>